<evidence type="ECO:0000313" key="5">
    <source>
        <dbReference type="EMBL" id="KAA8587234.1"/>
    </source>
</evidence>
<keyword evidence="3" id="KW-0812">Transmembrane</keyword>
<dbReference type="SMART" id="SM00199">
    <property type="entry name" value="SCY"/>
    <property type="match status" value="1"/>
</dbReference>
<feature type="region of interest" description="Disordered" evidence="2">
    <location>
        <begin position="45"/>
        <end position="75"/>
    </location>
</feature>
<evidence type="ECO:0000256" key="1">
    <source>
        <dbReference type="ARBA" id="ARBA00022514"/>
    </source>
</evidence>
<evidence type="ECO:0000259" key="4">
    <source>
        <dbReference type="SMART" id="SM00199"/>
    </source>
</evidence>
<reference evidence="5 6" key="1">
    <citation type="submission" date="2019-08" db="EMBL/GenBank/DDBJ databases">
        <title>A chromosome-level genome assembly, high-density linkage maps, and genome scans reveal the genomic architecture of hybrid incompatibilities underlying speciation via character displacement in darters (Percidae: Etheostominae).</title>
        <authorList>
            <person name="Moran R.L."/>
            <person name="Catchen J.M."/>
            <person name="Fuller R.C."/>
        </authorList>
    </citation>
    <scope>NUCLEOTIDE SEQUENCE [LARGE SCALE GENOMIC DNA]</scope>
    <source>
        <strain evidence="5">EspeVRDwgs_2016</strain>
        <tissue evidence="5">Muscle</tissue>
    </source>
</reference>
<dbReference type="GO" id="GO:0008009">
    <property type="term" value="F:chemokine activity"/>
    <property type="evidence" value="ECO:0007669"/>
    <property type="project" value="InterPro"/>
</dbReference>
<gene>
    <name evidence="5" type="ORF">FQN60_016096</name>
</gene>
<dbReference type="PANTHER" id="PTHR12015:SF108">
    <property type="entry name" value="C-C MOTIF CHEMOKINE 20"/>
    <property type="match status" value="1"/>
</dbReference>
<dbReference type="EMBL" id="VOFY01000012">
    <property type="protein sequence ID" value="KAA8587234.1"/>
    <property type="molecule type" value="Genomic_DNA"/>
</dbReference>
<dbReference type="InterPro" id="IPR001811">
    <property type="entry name" value="Chemokine_IL8-like_dom"/>
</dbReference>
<dbReference type="GO" id="GO:0005615">
    <property type="term" value="C:extracellular space"/>
    <property type="evidence" value="ECO:0007669"/>
    <property type="project" value="UniProtKB-KW"/>
</dbReference>
<keyword evidence="3" id="KW-0472">Membrane</keyword>
<comment type="caution">
    <text evidence="5">The sequence shown here is derived from an EMBL/GenBank/DDBJ whole genome shotgun (WGS) entry which is preliminary data.</text>
</comment>
<feature type="domain" description="Chemokine interleukin-8-like" evidence="4">
    <location>
        <begin position="165"/>
        <end position="225"/>
    </location>
</feature>
<accession>A0A5J5D1M1</accession>
<dbReference type="Pfam" id="PF00048">
    <property type="entry name" value="IL8"/>
    <property type="match status" value="1"/>
</dbReference>
<name>A0A5J5D1M1_9PERO</name>
<dbReference type="Gene3D" id="2.40.50.40">
    <property type="match status" value="1"/>
</dbReference>
<evidence type="ECO:0000313" key="6">
    <source>
        <dbReference type="Proteomes" id="UP000327493"/>
    </source>
</evidence>
<feature type="region of interest" description="Disordered" evidence="2">
    <location>
        <begin position="1"/>
        <end position="31"/>
    </location>
</feature>
<dbReference type="PANTHER" id="PTHR12015">
    <property type="entry name" value="SMALL INDUCIBLE CYTOKINE A"/>
    <property type="match status" value="1"/>
</dbReference>
<dbReference type="GO" id="GO:0006955">
    <property type="term" value="P:immune response"/>
    <property type="evidence" value="ECO:0007669"/>
    <property type="project" value="InterPro"/>
</dbReference>
<keyword evidence="1" id="KW-0202">Cytokine</keyword>
<evidence type="ECO:0000256" key="2">
    <source>
        <dbReference type="SAM" id="MobiDB-lite"/>
    </source>
</evidence>
<proteinExistence type="predicted"/>
<feature type="non-terminal residue" evidence="5">
    <location>
        <position position="1"/>
    </location>
</feature>
<organism evidence="5 6">
    <name type="scientific">Etheostoma spectabile</name>
    <name type="common">orangethroat darter</name>
    <dbReference type="NCBI Taxonomy" id="54343"/>
    <lineage>
        <taxon>Eukaryota</taxon>
        <taxon>Metazoa</taxon>
        <taxon>Chordata</taxon>
        <taxon>Craniata</taxon>
        <taxon>Vertebrata</taxon>
        <taxon>Euteleostomi</taxon>
        <taxon>Actinopterygii</taxon>
        <taxon>Neopterygii</taxon>
        <taxon>Teleostei</taxon>
        <taxon>Neoteleostei</taxon>
        <taxon>Acanthomorphata</taxon>
        <taxon>Eupercaria</taxon>
        <taxon>Perciformes</taxon>
        <taxon>Percoidei</taxon>
        <taxon>Percidae</taxon>
        <taxon>Etheostomatinae</taxon>
        <taxon>Etheostoma</taxon>
    </lineage>
</organism>
<dbReference type="InterPro" id="IPR036048">
    <property type="entry name" value="Interleukin_8-like_sf"/>
</dbReference>
<protein>
    <recommendedName>
        <fullName evidence="4">Chemokine interleukin-8-like domain-containing protein</fullName>
    </recommendedName>
</protein>
<feature type="compositionally biased region" description="Basic and acidic residues" evidence="2">
    <location>
        <begin position="1"/>
        <end position="10"/>
    </location>
</feature>
<feature type="transmembrane region" description="Helical" evidence="3">
    <location>
        <begin position="139"/>
        <end position="160"/>
    </location>
</feature>
<dbReference type="SUPFAM" id="SSF54117">
    <property type="entry name" value="Interleukin 8-like chemokines"/>
    <property type="match status" value="1"/>
</dbReference>
<evidence type="ECO:0000256" key="3">
    <source>
        <dbReference type="SAM" id="Phobius"/>
    </source>
</evidence>
<sequence length="282" mass="32636">TLRDLLDKRSSINPHKYGHNKDVREDSFLNKKDVRNQKAEDYGLLEKHGGADKEQAHDPSSYTLPRSKTLRHDRLRNHKEPISQEGFEISLGDGRANHIGRRAARAYGAAAQVGGTRLWAGVSSLLVLHIGNMAPRGTIAMTTVLLCFILGLLGPTPAALGSHMGKACCTRYNRKPVPFQRIKGFREQTTKENCHIEAIIFYTVKKHEICATRRDEWVRKTLELLRYETPTHFKFQLFQTKEDVQARLCCRRKKQRSWRIFRQYHRNHPEQRRSFLLAKTRL</sequence>
<keyword evidence="6" id="KW-1185">Reference proteome</keyword>
<keyword evidence="3" id="KW-1133">Transmembrane helix</keyword>
<feature type="compositionally biased region" description="Basic and acidic residues" evidence="2">
    <location>
        <begin position="45"/>
        <end position="57"/>
    </location>
</feature>
<dbReference type="CDD" id="cd00272">
    <property type="entry name" value="Chemokine_CC"/>
    <property type="match status" value="1"/>
</dbReference>
<dbReference type="InterPro" id="IPR039809">
    <property type="entry name" value="Chemokine_b/g/d"/>
</dbReference>
<feature type="compositionally biased region" description="Basic and acidic residues" evidence="2">
    <location>
        <begin position="19"/>
        <end position="31"/>
    </location>
</feature>
<dbReference type="Proteomes" id="UP000327493">
    <property type="component" value="Chromosome 12"/>
</dbReference>
<dbReference type="AlphaFoldDB" id="A0A5J5D1M1"/>